<keyword evidence="3 5" id="KW-0560">Oxidoreductase</keyword>
<evidence type="ECO:0000256" key="2">
    <source>
        <dbReference type="ARBA" id="ARBA00022964"/>
    </source>
</evidence>
<evidence type="ECO:0000256" key="1">
    <source>
        <dbReference type="ARBA" id="ARBA00007825"/>
    </source>
</evidence>
<gene>
    <name evidence="5" type="primary">pcaG</name>
    <name evidence="5" type="ORF">EK0264_11275</name>
</gene>
<dbReference type="EMBL" id="CP047156">
    <property type="protein sequence ID" value="QHC00809.1"/>
    <property type="molecule type" value="Genomic_DNA"/>
</dbReference>
<reference evidence="5 6" key="1">
    <citation type="journal article" date="2018" name="Int. J. Syst. Evol. Microbiol.">
        <title>Epidermidibacterium keratini gen. nov., sp. nov., a member of the family Sporichthyaceae, isolated from keratin epidermis.</title>
        <authorList>
            <person name="Lee D.G."/>
            <person name="Trujillo M.E."/>
            <person name="Kang S."/>
            <person name="Nam J.J."/>
            <person name="Kim Y.J."/>
        </authorList>
    </citation>
    <scope>NUCLEOTIDE SEQUENCE [LARGE SCALE GENOMIC DNA]</scope>
    <source>
        <strain evidence="5 6">EPI-7</strain>
    </source>
</reference>
<evidence type="ECO:0000313" key="6">
    <source>
        <dbReference type="Proteomes" id="UP000463857"/>
    </source>
</evidence>
<keyword evidence="2 5" id="KW-0223">Dioxygenase</keyword>
<evidence type="ECO:0000313" key="5">
    <source>
        <dbReference type="EMBL" id="QHC00809.1"/>
    </source>
</evidence>
<organism evidence="5 6">
    <name type="scientific">Epidermidibacterium keratini</name>
    <dbReference type="NCBI Taxonomy" id="1891644"/>
    <lineage>
        <taxon>Bacteria</taxon>
        <taxon>Bacillati</taxon>
        <taxon>Actinomycetota</taxon>
        <taxon>Actinomycetes</taxon>
        <taxon>Sporichthyales</taxon>
        <taxon>Sporichthyaceae</taxon>
        <taxon>Epidermidibacterium</taxon>
    </lineage>
</organism>
<dbReference type="InterPro" id="IPR015889">
    <property type="entry name" value="Intradiol_dOase_core"/>
</dbReference>
<dbReference type="EC" id="1.13.11.3" evidence="5"/>
<accession>A0A7L4YPT7</accession>
<dbReference type="AlphaFoldDB" id="A0A7L4YPT7"/>
<dbReference type="InterPro" id="IPR050770">
    <property type="entry name" value="Intradiol_RC_Dioxygenase"/>
</dbReference>
<dbReference type="InterPro" id="IPR012786">
    <property type="entry name" value="Protocat_dOase_a"/>
</dbReference>
<dbReference type="CDD" id="cd03463">
    <property type="entry name" value="3_4-PCD_alpha"/>
    <property type="match status" value="1"/>
</dbReference>
<name>A0A7L4YPT7_9ACTN</name>
<proteinExistence type="inferred from homology"/>
<comment type="similarity">
    <text evidence="1">Belongs to the intradiol ring-cleavage dioxygenase family.</text>
</comment>
<protein>
    <submittedName>
        <fullName evidence="5">Protocatechuate 3,4-dioxygenase subunit alpha</fullName>
        <ecNumber evidence="5">1.13.11.3</ecNumber>
    </submittedName>
</protein>
<dbReference type="RefSeq" id="WP_159545660.1">
    <property type="nucleotide sequence ID" value="NZ_CP047156.1"/>
</dbReference>
<feature type="domain" description="Intradiol ring-cleavage dioxygenases" evidence="4">
    <location>
        <begin position="51"/>
        <end position="190"/>
    </location>
</feature>
<dbReference type="SUPFAM" id="SSF49482">
    <property type="entry name" value="Aromatic compound dioxygenase"/>
    <property type="match status" value="1"/>
</dbReference>
<dbReference type="GO" id="GO:0018578">
    <property type="term" value="F:protocatechuate 3,4-dioxygenase activity"/>
    <property type="evidence" value="ECO:0007669"/>
    <property type="project" value="UniProtKB-EC"/>
</dbReference>
<sequence>MTSEFTYPIDPSYPRTFGVTPSQTVGPFLHIGLPWEDGPDVVPPDTPGIVRIVGAVYDGQGEAIRDALVETWQADPDGRFAHPLDGGGGIPSVAGFRGFGRSDTRTGEFEIRTLKPGPLPAEDGQTEAPHIDVSVFARGMLNRVVTRIYFPDEATANDGDPVLQSVPPDRRASLVAIAEGDALRFDVHLQGDQETVFFDL</sequence>
<dbReference type="Proteomes" id="UP000463857">
    <property type="component" value="Chromosome"/>
</dbReference>
<dbReference type="NCBIfam" id="TIGR02423">
    <property type="entry name" value="protocat_alph"/>
    <property type="match status" value="1"/>
</dbReference>
<dbReference type="Gene3D" id="2.60.130.10">
    <property type="entry name" value="Aromatic compound dioxygenase"/>
    <property type="match status" value="1"/>
</dbReference>
<dbReference type="InterPro" id="IPR000627">
    <property type="entry name" value="Intradiol_dOase_C"/>
</dbReference>
<keyword evidence="6" id="KW-1185">Reference proteome</keyword>
<dbReference type="OrthoDB" id="4417174at2"/>
<dbReference type="InParanoid" id="A0A7L4YPT7"/>
<dbReference type="Pfam" id="PF00775">
    <property type="entry name" value="Dioxygenase_C"/>
    <property type="match status" value="1"/>
</dbReference>
<dbReference type="PANTHER" id="PTHR33711">
    <property type="entry name" value="DIOXYGENASE, PUTATIVE (AFU_ORTHOLOGUE AFUA_2G02910)-RELATED"/>
    <property type="match status" value="1"/>
</dbReference>
<evidence type="ECO:0000256" key="3">
    <source>
        <dbReference type="ARBA" id="ARBA00023002"/>
    </source>
</evidence>
<dbReference type="GO" id="GO:0008199">
    <property type="term" value="F:ferric iron binding"/>
    <property type="evidence" value="ECO:0007669"/>
    <property type="project" value="InterPro"/>
</dbReference>
<dbReference type="KEGG" id="eke:EK0264_11275"/>
<dbReference type="PANTHER" id="PTHR33711:SF9">
    <property type="entry name" value="PROTOCATECHUATE 3,4-DIOXYGENASE ALPHA CHAIN"/>
    <property type="match status" value="1"/>
</dbReference>
<evidence type="ECO:0000259" key="4">
    <source>
        <dbReference type="Pfam" id="PF00775"/>
    </source>
</evidence>